<evidence type="ECO:0000313" key="1">
    <source>
        <dbReference type="EMBL" id="MCS5491001.1"/>
    </source>
</evidence>
<evidence type="ECO:0008006" key="3">
    <source>
        <dbReference type="Google" id="ProtNLM"/>
    </source>
</evidence>
<name>A0ABT2G991_9BACT</name>
<protein>
    <recommendedName>
        <fullName evidence="3">Copper chaperone CopZ</fullName>
    </recommendedName>
</protein>
<comment type="caution">
    <text evidence="1">The sequence shown here is derived from an EMBL/GenBank/DDBJ whole genome shotgun (WGS) entry which is preliminary data.</text>
</comment>
<sequence length="86" mass="9618">MSILSDKVIPGKQGKVFETNAKEAKDLEQIRHRLLAMEGVEKVTLNQEVFPKEFTVQTSQMVPIKDIEQAVISEGFHALPKGVIDL</sequence>
<proteinExistence type="predicted"/>
<organism evidence="1 2">
    <name type="scientific">Algoriphagus limi</name>
    <dbReference type="NCBI Taxonomy" id="2975273"/>
    <lineage>
        <taxon>Bacteria</taxon>
        <taxon>Pseudomonadati</taxon>
        <taxon>Bacteroidota</taxon>
        <taxon>Cytophagia</taxon>
        <taxon>Cytophagales</taxon>
        <taxon>Cyclobacteriaceae</taxon>
        <taxon>Algoriphagus</taxon>
    </lineage>
</organism>
<dbReference type="RefSeq" id="WP_259414672.1">
    <property type="nucleotide sequence ID" value="NZ_JANWGH010000002.1"/>
</dbReference>
<evidence type="ECO:0000313" key="2">
    <source>
        <dbReference type="Proteomes" id="UP001206788"/>
    </source>
</evidence>
<dbReference type="Proteomes" id="UP001206788">
    <property type="component" value="Unassembled WGS sequence"/>
</dbReference>
<keyword evidence="2" id="KW-1185">Reference proteome</keyword>
<accession>A0ABT2G991</accession>
<reference evidence="1 2" key="1">
    <citation type="submission" date="2022-08" db="EMBL/GenBank/DDBJ databases">
        <title>Algoriphagus sp. CAU 1643 isolated from mud.</title>
        <authorList>
            <person name="Kim W."/>
        </authorList>
    </citation>
    <scope>NUCLEOTIDE SEQUENCE [LARGE SCALE GENOMIC DNA]</scope>
    <source>
        <strain evidence="1 2">CAU 1643</strain>
    </source>
</reference>
<dbReference type="EMBL" id="JANWGH010000002">
    <property type="protein sequence ID" value="MCS5491001.1"/>
    <property type="molecule type" value="Genomic_DNA"/>
</dbReference>
<gene>
    <name evidence="1" type="ORF">NY014_11200</name>
</gene>